<accession>A0A858RR32</accession>
<dbReference type="InterPro" id="IPR012336">
    <property type="entry name" value="Thioredoxin-like_fold"/>
</dbReference>
<dbReference type="Gene3D" id="3.40.30.10">
    <property type="entry name" value="Glutaredoxin"/>
    <property type="match status" value="1"/>
</dbReference>
<dbReference type="AlphaFoldDB" id="A0A858RR32"/>
<reference evidence="3 4" key="1">
    <citation type="submission" date="2020-04" db="EMBL/GenBank/DDBJ databases">
        <title>Luteolibacter sp. G-1-1-1 isolated from soil.</title>
        <authorList>
            <person name="Dahal R.H."/>
        </authorList>
    </citation>
    <scope>NUCLEOTIDE SEQUENCE [LARGE SCALE GENOMIC DNA]</scope>
    <source>
        <strain evidence="3 4">G-1-1-1</strain>
    </source>
</reference>
<dbReference type="PROSITE" id="PS51352">
    <property type="entry name" value="THIOREDOXIN_2"/>
    <property type="match status" value="1"/>
</dbReference>
<gene>
    <name evidence="3" type="ORF">HHL09_25515</name>
</gene>
<dbReference type="GO" id="GO:0030674">
    <property type="term" value="F:protein-macromolecule adaptor activity"/>
    <property type="evidence" value="ECO:0007669"/>
    <property type="project" value="InterPro"/>
</dbReference>
<dbReference type="Pfam" id="PF03983">
    <property type="entry name" value="SHD1"/>
    <property type="match status" value="1"/>
</dbReference>
<dbReference type="Gene3D" id="2.30.30.700">
    <property type="entry name" value="SLA1 homology domain 1"/>
    <property type="match status" value="1"/>
</dbReference>
<evidence type="ECO:0000313" key="4">
    <source>
        <dbReference type="Proteomes" id="UP000501812"/>
    </source>
</evidence>
<evidence type="ECO:0000256" key="1">
    <source>
        <dbReference type="ARBA" id="ARBA00022729"/>
    </source>
</evidence>
<dbReference type="PANTHER" id="PTHR15337:SF11">
    <property type="entry name" value="THIOREDOXIN DOMAIN-CONTAINING PROTEIN"/>
    <property type="match status" value="1"/>
</dbReference>
<dbReference type="GO" id="GO:0042802">
    <property type="term" value="F:identical protein binding"/>
    <property type="evidence" value="ECO:0007669"/>
    <property type="project" value="InterPro"/>
</dbReference>
<dbReference type="KEGG" id="luo:HHL09_25515"/>
<dbReference type="Pfam" id="PF13098">
    <property type="entry name" value="Thioredoxin_2"/>
    <property type="match status" value="1"/>
</dbReference>
<feature type="domain" description="Thioredoxin" evidence="2">
    <location>
        <begin position="70"/>
        <end position="212"/>
    </location>
</feature>
<keyword evidence="1" id="KW-0732">Signal</keyword>
<dbReference type="InterPro" id="IPR051099">
    <property type="entry name" value="AGR/TXD"/>
</dbReference>
<dbReference type="EMBL" id="CP051774">
    <property type="protein sequence ID" value="QJE98994.1"/>
    <property type="molecule type" value="Genomic_DNA"/>
</dbReference>
<dbReference type="GO" id="GO:0043130">
    <property type="term" value="F:ubiquitin binding"/>
    <property type="evidence" value="ECO:0007669"/>
    <property type="project" value="InterPro"/>
</dbReference>
<organism evidence="3 4">
    <name type="scientific">Luteolibacter luteus</name>
    <dbReference type="NCBI Taxonomy" id="2728835"/>
    <lineage>
        <taxon>Bacteria</taxon>
        <taxon>Pseudomonadati</taxon>
        <taxon>Verrucomicrobiota</taxon>
        <taxon>Verrucomicrobiia</taxon>
        <taxon>Verrucomicrobiales</taxon>
        <taxon>Verrucomicrobiaceae</taxon>
        <taxon>Luteolibacter</taxon>
    </lineage>
</organism>
<dbReference type="Proteomes" id="UP000501812">
    <property type="component" value="Chromosome"/>
</dbReference>
<dbReference type="PANTHER" id="PTHR15337">
    <property type="entry name" value="ANTERIOR GRADIENT PROTEIN-RELATED"/>
    <property type="match status" value="1"/>
</dbReference>
<dbReference type="InterPro" id="IPR007131">
    <property type="entry name" value="SHD1"/>
</dbReference>
<dbReference type="RefSeq" id="WP_169457480.1">
    <property type="nucleotide sequence ID" value="NZ_CP051774.1"/>
</dbReference>
<evidence type="ECO:0000313" key="3">
    <source>
        <dbReference type="EMBL" id="QJE98994.1"/>
    </source>
</evidence>
<dbReference type="GO" id="GO:0008092">
    <property type="term" value="F:cytoskeletal protein binding"/>
    <property type="evidence" value="ECO:0007669"/>
    <property type="project" value="InterPro"/>
</dbReference>
<sequence length="212" mass="24132">MKTPIFAIVSLISVVLPATLQARTWKEAGSGRSVEGDYLRSEGDQVVLRKPNGTTFKIALSKLSEEDQKFVADQAAPKKEEAASSDKDVFKWETDFELAKQRAKAENKDILVDFTGSDWCGWCIKLKKEVFDKPEFQEYAAKKLIMVELDFPKRKELPAKEKEQNDKLAEKYDVQGFPTILLLNSKGREVNRTGYQEGGPEKYIEHLKKLLK</sequence>
<dbReference type="InterPro" id="IPR036249">
    <property type="entry name" value="Thioredoxin-like_sf"/>
</dbReference>
<dbReference type="SUPFAM" id="SSF52833">
    <property type="entry name" value="Thioredoxin-like"/>
    <property type="match status" value="1"/>
</dbReference>
<proteinExistence type="predicted"/>
<protein>
    <submittedName>
        <fullName evidence="3">Thioredoxin family protein</fullName>
    </submittedName>
</protein>
<keyword evidence="4" id="KW-1185">Reference proteome</keyword>
<name>A0A858RR32_9BACT</name>
<evidence type="ECO:0000259" key="2">
    <source>
        <dbReference type="PROSITE" id="PS51352"/>
    </source>
</evidence>
<dbReference type="InterPro" id="IPR013766">
    <property type="entry name" value="Thioredoxin_domain"/>
</dbReference>